<feature type="region of interest" description="Disordered" evidence="1">
    <location>
        <begin position="47"/>
        <end position="78"/>
    </location>
</feature>
<dbReference type="AlphaFoldDB" id="A0A1V0A9V0"/>
<organism evidence="3 4">
    <name type="scientific">[Actinomadura] parvosata subsp. kistnae</name>
    <dbReference type="NCBI Taxonomy" id="1909395"/>
    <lineage>
        <taxon>Bacteria</taxon>
        <taxon>Bacillati</taxon>
        <taxon>Actinomycetota</taxon>
        <taxon>Actinomycetes</taxon>
        <taxon>Streptosporangiales</taxon>
        <taxon>Streptosporangiaceae</taxon>
        <taxon>Nonomuraea</taxon>
    </lineage>
</organism>
<dbReference type="KEGG" id="noa:BKM31_40765"/>
<evidence type="ECO:0000313" key="3">
    <source>
        <dbReference type="EMBL" id="AQZ66949.1"/>
    </source>
</evidence>
<dbReference type="EMBL" id="CP017717">
    <property type="protein sequence ID" value="AQZ66949.1"/>
    <property type="molecule type" value="Genomic_DNA"/>
</dbReference>
<dbReference type="Proteomes" id="UP000190797">
    <property type="component" value="Chromosome"/>
</dbReference>
<keyword evidence="2" id="KW-0812">Transmembrane</keyword>
<evidence type="ECO:0008006" key="5">
    <source>
        <dbReference type="Google" id="ProtNLM"/>
    </source>
</evidence>
<keyword evidence="2" id="KW-0472">Membrane</keyword>
<sequence length="206" mass="21200">MIPEGHHTGQGWRAALAVLALGATAFIIYALFSSGFGRLPRAAVPTPEPVLAEPEPEPESGPEPEPERPAGAGVGQPAPPRAPVLAVVAADFWLSYLPDGLARSGGEVTATGARARFGSAGGFAEVQVEHGTVAADWDGYRHRLTVLDARATTVRGRPAVAGRYPGGGRVLAWLERPGTGALVRVSDSFGRELAAIAASVKAPVGD</sequence>
<feature type="compositionally biased region" description="Acidic residues" evidence="1">
    <location>
        <begin position="54"/>
        <end position="64"/>
    </location>
</feature>
<gene>
    <name evidence="3" type="ORF">BKM31_40765</name>
</gene>
<evidence type="ECO:0000313" key="4">
    <source>
        <dbReference type="Proteomes" id="UP000190797"/>
    </source>
</evidence>
<reference evidence="4" key="1">
    <citation type="journal article" date="2017" name="Med. Chem. Commun.">
        <title>Nonomuraea sp. ATCC 55076 harbours the largest actinomycete chromosome to date and the kistamicin biosynthetic gene cluster.</title>
        <authorList>
            <person name="Nazari B."/>
            <person name="Forneris C.C."/>
            <person name="Gibson M.I."/>
            <person name="Moon K."/>
            <person name="Schramma K.R."/>
            <person name="Seyedsayamdost M.R."/>
        </authorList>
    </citation>
    <scope>NUCLEOTIDE SEQUENCE [LARGE SCALE GENOMIC DNA]</scope>
    <source>
        <strain evidence="4">ATCC 55076</strain>
    </source>
</reference>
<dbReference type="STRING" id="1909395.BKM31_40765"/>
<protein>
    <recommendedName>
        <fullName evidence="5">DUF4245 domain-containing protein</fullName>
    </recommendedName>
</protein>
<keyword evidence="4" id="KW-1185">Reference proteome</keyword>
<name>A0A1V0A9V0_9ACTN</name>
<proteinExistence type="predicted"/>
<feature type="transmembrane region" description="Helical" evidence="2">
    <location>
        <begin position="12"/>
        <end position="32"/>
    </location>
</feature>
<evidence type="ECO:0000256" key="1">
    <source>
        <dbReference type="SAM" id="MobiDB-lite"/>
    </source>
</evidence>
<accession>A0A1V0A9V0</accession>
<keyword evidence="2" id="KW-1133">Transmembrane helix</keyword>
<evidence type="ECO:0000256" key="2">
    <source>
        <dbReference type="SAM" id="Phobius"/>
    </source>
</evidence>